<keyword evidence="2 5" id="KW-0812">Transmembrane</keyword>
<dbReference type="CDD" id="cd07042">
    <property type="entry name" value="STAS_SulP_like_sulfate_transporter"/>
    <property type="match status" value="1"/>
</dbReference>
<dbReference type="InterPro" id="IPR011547">
    <property type="entry name" value="SLC26A/SulP_dom"/>
</dbReference>
<feature type="transmembrane region" description="Helical" evidence="5">
    <location>
        <begin position="597"/>
        <end position="614"/>
    </location>
</feature>
<dbReference type="SUPFAM" id="SSF52091">
    <property type="entry name" value="SpoIIaa-like"/>
    <property type="match status" value="1"/>
</dbReference>
<dbReference type="Gene3D" id="3.30.750.24">
    <property type="entry name" value="STAS domain"/>
    <property type="match status" value="1"/>
</dbReference>
<evidence type="ECO:0000256" key="3">
    <source>
        <dbReference type="ARBA" id="ARBA00022989"/>
    </source>
</evidence>
<gene>
    <name evidence="7" type="ORF">NQ317_000632</name>
</gene>
<evidence type="ECO:0000256" key="4">
    <source>
        <dbReference type="ARBA" id="ARBA00023136"/>
    </source>
</evidence>
<evidence type="ECO:0000256" key="2">
    <source>
        <dbReference type="ARBA" id="ARBA00022692"/>
    </source>
</evidence>
<feature type="transmembrane region" description="Helical" evidence="5">
    <location>
        <begin position="571"/>
        <end position="590"/>
    </location>
</feature>
<evidence type="ECO:0000259" key="6">
    <source>
        <dbReference type="PROSITE" id="PS50801"/>
    </source>
</evidence>
<feature type="transmembrane region" description="Helical" evidence="5">
    <location>
        <begin position="157"/>
        <end position="183"/>
    </location>
</feature>
<keyword evidence="8" id="KW-1185">Reference proteome</keyword>
<feature type="transmembrane region" description="Helical" evidence="5">
    <location>
        <begin position="432"/>
        <end position="455"/>
    </location>
</feature>
<keyword evidence="4 5" id="KW-0472">Membrane</keyword>
<keyword evidence="3 5" id="KW-1133">Transmembrane helix</keyword>
<dbReference type="Pfam" id="PF00916">
    <property type="entry name" value="Sulfate_transp"/>
    <property type="match status" value="2"/>
</dbReference>
<dbReference type="InterPro" id="IPR036513">
    <property type="entry name" value="STAS_dom_sf"/>
</dbReference>
<organism evidence="7 8">
    <name type="scientific">Molorchus minor</name>
    <dbReference type="NCBI Taxonomy" id="1323400"/>
    <lineage>
        <taxon>Eukaryota</taxon>
        <taxon>Metazoa</taxon>
        <taxon>Ecdysozoa</taxon>
        <taxon>Arthropoda</taxon>
        <taxon>Hexapoda</taxon>
        <taxon>Insecta</taxon>
        <taxon>Pterygota</taxon>
        <taxon>Neoptera</taxon>
        <taxon>Endopterygota</taxon>
        <taxon>Coleoptera</taxon>
        <taxon>Polyphaga</taxon>
        <taxon>Cucujiformia</taxon>
        <taxon>Chrysomeloidea</taxon>
        <taxon>Cerambycidae</taxon>
        <taxon>Lamiinae</taxon>
        <taxon>Monochamini</taxon>
        <taxon>Molorchus</taxon>
    </lineage>
</organism>
<name>A0ABQ9JJH8_9CUCU</name>
<sequence>MRSAEFTETTHSPPPGKYTPTNCDVVLLDHQSKTMFVIEFSIPAEKNIVLKEDEKWTKYCDLLFEFPKVVHQGHIIRLLVLVIDSLVDKLSTSYAIPMTENLPFLQWSKGYNVDKAISDLVAGITVGLTLIPQSLAYASLAGLEPQYGLYSSLCGGLIYLIFGAVAELSIAPTALLSLMTYSYTKDLPFSHVQGAILLCFIAGCLELLCGVLHLGGKIEQKFKKGYVMNSFEDSIDEVWHLQMGTPFVRLLVFHTYCDEYAVLTPPLGSRNVRDQIRKRHVNRDDSIQPRRFQTKPIVQYTTTDSLYWFLETGIWFCNFCISNPIDLKHFFLSGFLVDFVSTPVVAGFTTAGALTIASSQVKNLFGVQYQSEQFLDTWTNFFMHIKEVKKMDTILGLCCCVVLLSMRKLKDYGAPPLADLEKGEKVSPLKKIIWFLSVSRNALVVIVCAVTAYFLDAAGEKPFSLTTKVPSGWPNVSLPAFHIEKENTTLTFADITSELGTGIIVIPFIAIIANVGIAKAFSQGKVLDASQEMVAVGVCNIVGSFFGSYPVNASFSRAAVGGASGVKTPLAGVYTAVMVFLAFSLLTPYFSYIPKPTLSAVIICAVIFMVEITTTKKIWAANKLDLIPLFITLISCLLLGIEMGILIGILVEVLKYLYVTARPNVLVEKKLIEKDRYYIKVMPTSSILFPSAEHVREKILSHNIETGDNCNIVIIDCHRVTKLDFTSAMCLGVLLKDLRKIGKKVAFYQLKVQLVNILQTVCDSDIVIFQTEQELQDYLFGLSVPPRDAKALY</sequence>
<evidence type="ECO:0000256" key="5">
    <source>
        <dbReference type="SAM" id="Phobius"/>
    </source>
</evidence>
<reference evidence="7" key="1">
    <citation type="journal article" date="2023" name="Insect Mol. Biol.">
        <title>Genome sequencing provides insights into the evolution of gene families encoding plant cell wall-degrading enzymes in longhorned beetles.</title>
        <authorList>
            <person name="Shin N.R."/>
            <person name="Okamura Y."/>
            <person name="Kirsch R."/>
            <person name="Pauchet Y."/>
        </authorList>
    </citation>
    <scope>NUCLEOTIDE SEQUENCE</scope>
    <source>
        <strain evidence="7">MMC_N1</strain>
    </source>
</reference>
<dbReference type="Proteomes" id="UP001162164">
    <property type="component" value="Unassembled WGS sequence"/>
</dbReference>
<dbReference type="PROSITE" id="PS50801">
    <property type="entry name" value="STAS"/>
    <property type="match status" value="1"/>
</dbReference>
<feature type="non-terminal residue" evidence="7">
    <location>
        <position position="793"/>
    </location>
</feature>
<feature type="transmembrane region" description="Helical" evidence="5">
    <location>
        <begin position="499"/>
        <end position="521"/>
    </location>
</feature>
<feature type="transmembrane region" description="Helical" evidence="5">
    <location>
        <begin position="626"/>
        <end position="654"/>
    </location>
</feature>
<comment type="subcellular location">
    <subcellularLocation>
        <location evidence="1">Membrane</location>
        <topology evidence="1">Multi-pass membrane protein</topology>
    </subcellularLocation>
</comment>
<accession>A0ABQ9JJH8</accession>
<dbReference type="Pfam" id="PF01740">
    <property type="entry name" value="STAS"/>
    <property type="match status" value="1"/>
</dbReference>
<evidence type="ECO:0000313" key="8">
    <source>
        <dbReference type="Proteomes" id="UP001162164"/>
    </source>
</evidence>
<feature type="transmembrane region" description="Helical" evidence="5">
    <location>
        <begin position="195"/>
        <end position="214"/>
    </location>
</feature>
<protein>
    <recommendedName>
        <fullName evidence="6">STAS domain-containing protein</fullName>
    </recommendedName>
</protein>
<evidence type="ECO:0000313" key="7">
    <source>
        <dbReference type="EMBL" id="KAJ8978074.1"/>
    </source>
</evidence>
<dbReference type="InterPro" id="IPR002645">
    <property type="entry name" value="STAS_dom"/>
</dbReference>
<feature type="transmembrane region" description="Helical" evidence="5">
    <location>
        <begin position="533"/>
        <end position="551"/>
    </location>
</feature>
<comment type="caution">
    <text evidence="7">The sequence shown here is derived from an EMBL/GenBank/DDBJ whole genome shotgun (WGS) entry which is preliminary data.</text>
</comment>
<evidence type="ECO:0000256" key="1">
    <source>
        <dbReference type="ARBA" id="ARBA00004141"/>
    </source>
</evidence>
<proteinExistence type="predicted"/>
<feature type="domain" description="STAS" evidence="6">
    <location>
        <begin position="685"/>
        <end position="759"/>
    </location>
</feature>
<dbReference type="EMBL" id="JAPWTJ010000477">
    <property type="protein sequence ID" value="KAJ8978074.1"/>
    <property type="molecule type" value="Genomic_DNA"/>
</dbReference>
<dbReference type="PANTHER" id="PTHR11814">
    <property type="entry name" value="SULFATE TRANSPORTER"/>
    <property type="match status" value="1"/>
</dbReference>
<dbReference type="InterPro" id="IPR001902">
    <property type="entry name" value="SLC26A/SulP_fam"/>
</dbReference>